<gene>
    <name evidence="2" type="ORF">WR25_22989</name>
</gene>
<dbReference type="AlphaFoldDB" id="A0A2A2JWB8"/>
<feature type="compositionally biased region" description="Basic and acidic residues" evidence="1">
    <location>
        <begin position="37"/>
        <end position="51"/>
    </location>
</feature>
<protein>
    <submittedName>
        <fullName evidence="2">Uncharacterized protein</fullName>
    </submittedName>
</protein>
<dbReference type="Proteomes" id="UP000218231">
    <property type="component" value="Unassembled WGS sequence"/>
</dbReference>
<sequence>MSSAMRPVTSGPRYRKSASAFSTVTIRTTGCSLVRDERLAGTGRRAERERGLPQQAVDPVPLGRPEDAAPAGELVPREGFQHGRALGPQFRERAQRLEDRRGGIAIRDLPDEADHQRRVVAQGAGGQGVERVQFGHPDTQPSVLSSTNAVGDQSERAHQLDGEGLDHSIGLFRGVRGRPPGERVFRVPLPEATGPVQHVVEVRAEEGGVELHAVVIHVDLRE</sequence>
<evidence type="ECO:0000313" key="2">
    <source>
        <dbReference type="EMBL" id="PAV65977.1"/>
    </source>
</evidence>
<accession>A0A2A2JWB8</accession>
<feature type="region of interest" description="Disordered" evidence="1">
    <location>
        <begin position="37"/>
        <end position="71"/>
    </location>
</feature>
<reference evidence="2 3" key="1">
    <citation type="journal article" date="2017" name="Curr. Biol.">
        <title>Genome architecture and evolution of a unichromosomal asexual nematode.</title>
        <authorList>
            <person name="Fradin H."/>
            <person name="Zegar C."/>
            <person name="Gutwein M."/>
            <person name="Lucas J."/>
            <person name="Kovtun M."/>
            <person name="Corcoran D."/>
            <person name="Baugh L.R."/>
            <person name="Kiontke K."/>
            <person name="Gunsalus K."/>
            <person name="Fitch D.H."/>
            <person name="Piano F."/>
        </authorList>
    </citation>
    <scope>NUCLEOTIDE SEQUENCE [LARGE SCALE GENOMIC DNA]</scope>
    <source>
        <strain evidence="2">PF1309</strain>
    </source>
</reference>
<keyword evidence="3" id="KW-1185">Reference proteome</keyword>
<dbReference type="EMBL" id="LIAE01010177">
    <property type="protein sequence ID" value="PAV65977.1"/>
    <property type="molecule type" value="Genomic_DNA"/>
</dbReference>
<proteinExistence type="predicted"/>
<evidence type="ECO:0000313" key="3">
    <source>
        <dbReference type="Proteomes" id="UP000218231"/>
    </source>
</evidence>
<feature type="region of interest" description="Disordered" evidence="1">
    <location>
        <begin position="1"/>
        <end position="21"/>
    </location>
</feature>
<name>A0A2A2JWB8_9BILA</name>
<comment type="caution">
    <text evidence="2">The sequence shown here is derived from an EMBL/GenBank/DDBJ whole genome shotgun (WGS) entry which is preliminary data.</text>
</comment>
<evidence type="ECO:0000256" key="1">
    <source>
        <dbReference type="SAM" id="MobiDB-lite"/>
    </source>
</evidence>
<organism evidence="2 3">
    <name type="scientific">Diploscapter pachys</name>
    <dbReference type="NCBI Taxonomy" id="2018661"/>
    <lineage>
        <taxon>Eukaryota</taxon>
        <taxon>Metazoa</taxon>
        <taxon>Ecdysozoa</taxon>
        <taxon>Nematoda</taxon>
        <taxon>Chromadorea</taxon>
        <taxon>Rhabditida</taxon>
        <taxon>Rhabditina</taxon>
        <taxon>Rhabditomorpha</taxon>
        <taxon>Rhabditoidea</taxon>
        <taxon>Rhabditidae</taxon>
        <taxon>Diploscapter</taxon>
    </lineage>
</organism>